<comment type="caution">
    <text evidence="3">The sequence shown here is derived from an EMBL/GenBank/DDBJ whole genome shotgun (WGS) entry which is preliminary data.</text>
</comment>
<keyword evidence="2" id="KW-1133">Transmembrane helix</keyword>
<name>A0A3M0KMD9_HIRRU</name>
<keyword evidence="2" id="KW-0472">Membrane</keyword>
<organism evidence="3 4">
    <name type="scientific">Hirundo rustica rustica</name>
    <dbReference type="NCBI Taxonomy" id="333673"/>
    <lineage>
        <taxon>Eukaryota</taxon>
        <taxon>Metazoa</taxon>
        <taxon>Chordata</taxon>
        <taxon>Craniata</taxon>
        <taxon>Vertebrata</taxon>
        <taxon>Euteleostomi</taxon>
        <taxon>Archelosauria</taxon>
        <taxon>Archosauria</taxon>
        <taxon>Dinosauria</taxon>
        <taxon>Saurischia</taxon>
        <taxon>Theropoda</taxon>
        <taxon>Coelurosauria</taxon>
        <taxon>Aves</taxon>
        <taxon>Neognathae</taxon>
        <taxon>Neoaves</taxon>
        <taxon>Telluraves</taxon>
        <taxon>Australaves</taxon>
        <taxon>Passeriformes</taxon>
        <taxon>Sylvioidea</taxon>
        <taxon>Hirundinidae</taxon>
        <taxon>Hirundo</taxon>
    </lineage>
</organism>
<feature type="transmembrane region" description="Helical" evidence="2">
    <location>
        <begin position="266"/>
        <end position="287"/>
    </location>
</feature>
<evidence type="ECO:0000256" key="2">
    <source>
        <dbReference type="SAM" id="Phobius"/>
    </source>
</evidence>
<feature type="region of interest" description="Disordered" evidence="1">
    <location>
        <begin position="218"/>
        <end position="238"/>
    </location>
</feature>
<protein>
    <submittedName>
        <fullName evidence="3">Uncharacterized protein</fullName>
    </submittedName>
</protein>
<accession>A0A3M0KMD9</accession>
<keyword evidence="2" id="KW-0812">Transmembrane</keyword>
<reference evidence="3 4" key="1">
    <citation type="submission" date="2018-07" db="EMBL/GenBank/DDBJ databases">
        <title>A high quality draft genome assembly of the barn swallow (H. rustica rustica).</title>
        <authorList>
            <person name="Formenti G."/>
            <person name="Chiara M."/>
            <person name="Poveda L."/>
            <person name="Francoijs K.-J."/>
            <person name="Bonisoli-Alquati A."/>
            <person name="Canova L."/>
            <person name="Gianfranceschi L."/>
            <person name="Horner D.S."/>
            <person name="Saino N."/>
        </authorList>
    </citation>
    <scope>NUCLEOTIDE SEQUENCE [LARGE SCALE GENOMIC DNA]</scope>
    <source>
        <strain evidence="3">Chelidonia</strain>
        <tissue evidence="3">Blood</tissue>
    </source>
</reference>
<keyword evidence="4" id="KW-1185">Reference proteome</keyword>
<dbReference type="EMBL" id="QRBI01000105">
    <property type="protein sequence ID" value="RMC14409.1"/>
    <property type="molecule type" value="Genomic_DNA"/>
</dbReference>
<dbReference type="OrthoDB" id="244107at2759"/>
<evidence type="ECO:0000313" key="3">
    <source>
        <dbReference type="EMBL" id="RMC14409.1"/>
    </source>
</evidence>
<evidence type="ECO:0000313" key="4">
    <source>
        <dbReference type="Proteomes" id="UP000269221"/>
    </source>
</evidence>
<sequence length="291" mass="31905">MNLKMLSKDSFGFSDHAMRFCMPCRKPFSWTGIKANVLLVSVPGSQIPLPRSLTLQGSQRNALDSNKLQAGKQQQDKRKWPQAVPGRFQLDIRRNFFVTQLFNSGMTAHGSGRVTTPEGVQEMTGHGTQRYGSVGMVVISQALSLKRASKREVGGRVYSSLAPLPRDTSFASKEPPLMQFDSTKLKAEQESSQVLEETPKRTLVEGCAYSILNSCPKTSATSSALPSPPEEPRGIRNGTPVTGLIPPGFIYANDVKSLGLGQSFKLLGFVPYALCISVETFWVWYVVANTL</sequence>
<proteinExistence type="predicted"/>
<dbReference type="AlphaFoldDB" id="A0A3M0KMD9"/>
<gene>
    <name evidence="3" type="ORF">DUI87_09505</name>
</gene>
<dbReference type="Proteomes" id="UP000269221">
    <property type="component" value="Unassembled WGS sequence"/>
</dbReference>
<evidence type="ECO:0000256" key="1">
    <source>
        <dbReference type="SAM" id="MobiDB-lite"/>
    </source>
</evidence>